<dbReference type="Proteomes" id="UP000675881">
    <property type="component" value="Chromosome 4"/>
</dbReference>
<dbReference type="PANTHER" id="PTHR28596:SF1">
    <property type="entry name" value="BBSOME-INTERACTING PROTEIN 1"/>
    <property type="match status" value="1"/>
</dbReference>
<accession>A0A7R8CYT6</accession>
<dbReference type="Pfam" id="PF14777">
    <property type="entry name" value="BBIP10"/>
    <property type="match status" value="1"/>
</dbReference>
<dbReference type="AlphaFoldDB" id="A0A7R8CYT6"/>
<dbReference type="PANTHER" id="PTHR28596">
    <property type="entry name" value="BBSOME-INTERACTING PROTEIN 1"/>
    <property type="match status" value="1"/>
</dbReference>
<keyword evidence="2" id="KW-1185">Reference proteome</keyword>
<dbReference type="InterPro" id="IPR028233">
    <property type="entry name" value="BBIP10"/>
</dbReference>
<dbReference type="GO" id="GO:0060271">
    <property type="term" value="P:cilium assembly"/>
    <property type="evidence" value="ECO:0007669"/>
    <property type="project" value="InterPro"/>
</dbReference>
<reference evidence="1" key="1">
    <citation type="submission" date="2021-02" db="EMBL/GenBank/DDBJ databases">
        <authorList>
            <person name="Bekaert M."/>
        </authorList>
    </citation>
    <scope>NUCLEOTIDE SEQUENCE</scope>
    <source>
        <strain evidence="1">IoA-00</strain>
    </source>
</reference>
<dbReference type="EMBL" id="HG994583">
    <property type="protein sequence ID" value="CAF2926982.1"/>
    <property type="molecule type" value="Genomic_DNA"/>
</dbReference>
<evidence type="ECO:0000313" key="1">
    <source>
        <dbReference type="EMBL" id="CAF2926982.1"/>
    </source>
</evidence>
<evidence type="ECO:0000313" key="2">
    <source>
        <dbReference type="Proteomes" id="UP000675881"/>
    </source>
</evidence>
<protein>
    <submittedName>
        <fullName evidence="1">BBIP1</fullName>
    </submittedName>
</protein>
<organism evidence="1 2">
    <name type="scientific">Lepeophtheirus salmonis</name>
    <name type="common">Salmon louse</name>
    <name type="synonym">Caligus salmonis</name>
    <dbReference type="NCBI Taxonomy" id="72036"/>
    <lineage>
        <taxon>Eukaryota</taxon>
        <taxon>Metazoa</taxon>
        <taxon>Ecdysozoa</taxon>
        <taxon>Arthropoda</taxon>
        <taxon>Crustacea</taxon>
        <taxon>Multicrustacea</taxon>
        <taxon>Hexanauplia</taxon>
        <taxon>Copepoda</taxon>
        <taxon>Siphonostomatoida</taxon>
        <taxon>Caligidae</taxon>
        <taxon>Lepeophtheirus</taxon>
    </lineage>
</organism>
<proteinExistence type="predicted"/>
<gene>
    <name evidence="1" type="ORF">LSAA_8257</name>
</gene>
<name>A0A7R8CYT6_LEPSM</name>
<dbReference type="GO" id="GO:0097500">
    <property type="term" value="P:receptor localization to non-motile cilium"/>
    <property type="evidence" value="ECO:0007669"/>
    <property type="project" value="TreeGrafter"/>
</dbReference>
<dbReference type="GO" id="GO:0034464">
    <property type="term" value="C:BBSome"/>
    <property type="evidence" value="ECO:0007669"/>
    <property type="project" value="InterPro"/>
</dbReference>
<sequence length="146" mass="16772">MSSQSSSSNSSSSHLPETQFREYIPRKGGLTFASESGTQPILCKPKLLPLKSFTLEKLEQMQEESQAKAALLLREEESEESSTNCFVFHQNETSQICYPPYSILPANVLPNLWRIVYWTSQFLNVACTSLNEILYTSWRVWIWREA</sequence>